<sequence>MAISTATSQTQTQIRRRVVLVDFDWQDADLIPELLARPGISVRLVAGSASDEAGVRLAELCGLPRTVDLADLTREIFDLALVSERSPRRTQIEGLLLALGTPSVTPQSFMTDEGAPDTTPAVEAPLELHAAALETALGGQPFDDLVEQALPDISDDAPTAPAVVVPRGEPSFVIPSLEEFPSLDDRRGLENALQLLMMDTGAGRAELHVEGPESSETVVEIGPADALLRGLVEMAQQRGTPQVVASLSGSPQGVAWGAWPFRTATHRGVLAAAGISPVEGWSRWQRMMEELRETWDHEDRQKAAPAFPLVPAKVSGLLDLHDFRTSLELAVERHKRDGLRFALHRLEFPFSDEAVTRLSERLPKAVRGTDSLCRAKPRSMLLLTATPREGFPHVQKRIAALWETVWLELGLDRPVPGMREERVEITKTEDVEPFLERAIAWLEDDA</sequence>
<dbReference type="AlphaFoldDB" id="A0A538UCA8"/>
<evidence type="ECO:0008006" key="3">
    <source>
        <dbReference type="Google" id="ProtNLM"/>
    </source>
</evidence>
<organism evidence="1 2">
    <name type="scientific">Eiseniibacteriota bacterium</name>
    <dbReference type="NCBI Taxonomy" id="2212470"/>
    <lineage>
        <taxon>Bacteria</taxon>
        <taxon>Candidatus Eiseniibacteriota</taxon>
    </lineage>
</organism>
<gene>
    <name evidence="1" type="ORF">E6K80_00040</name>
</gene>
<accession>A0A538UCA8</accession>
<dbReference type="Proteomes" id="UP000319836">
    <property type="component" value="Unassembled WGS sequence"/>
</dbReference>
<dbReference type="EMBL" id="VBPA01000002">
    <property type="protein sequence ID" value="TMQ73457.1"/>
    <property type="molecule type" value="Genomic_DNA"/>
</dbReference>
<evidence type="ECO:0000313" key="1">
    <source>
        <dbReference type="EMBL" id="TMQ73457.1"/>
    </source>
</evidence>
<comment type="caution">
    <text evidence="1">The sequence shown here is derived from an EMBL/GenBank/DDBJ whole genome shotgun (WGS) entry which is preliminary data.</text>
</comment>
<protein>
    <recommendedName>
        <fullName evidence="3">GGDEF domain-containing protein</fullName>
    </recommendedName>
</protein>
<evidence type="ECO:0000313" key="2">
    <source>
        <dbReference type="Proteomes" id="UP000319836"/>
    </source>
</evidence>
<name>A0A538UCA8_UNCEI</name>
<reference evidence="1 2" key="1">
    <citation type="journal article" date="2019" name="Nat. Microbiol.">
        <title>Mediterranean grassland soil C-N compound turnover is dependent on rainfall and depth, and is mediated by genomically divergent microorganisms.</title>
        <authorList>
            <person name="Diamond S."/>
            <person name="Andeer P.F."/>
            <person name="Li Z."/>
            <person name="Crits-Christoph A."/>
            <person name="Burstein D."/>
            <person name="Anantharaman K."/>
            <person name="Lane K.R."/>
            <person name="Thomas B.C."/>
            <person name="Pan C."/>
            <person name="Northen T.R."/>
            <person name="Banfield J.F."/>
        </authorList>
    </citation>
    <scope>NUCLEOTIDE SEQUENCE [LARGE SCALE GENOMIC DNA]</scope>
    <source>
        <strain evidence="1">WS_10</strain>
    </source>
</reference>
<proteinExistence type="predicted"/>